<dbReference type="Proteomes" id="UP001303046">
    <property type="component" value="Unassembled WGS sequence"/>
</dbReference>
<organism evidence="1 2">
    <name type="scientific">Necator americanus</name>
    <name type="common">Human hookworm</name>
    <dbReference type="NCBI Taxonomy" id="51031"/>
    <lineage>
        <taxon>Eukaryota</taxon>
        <taxon>Metazoa</taxon>
        <taxon>Ecdysozoa</taxon>
        <taxon>Nematoda</taxon>
        <taxon>Chromadorea</taxon>
        <taxon>Rhabditida</taxon>
        <taxon>Rhabditina</taxon>
        <taxon>Rhabditomorpha</taxon>
        <taxon>Strongyloidea</taxon>
        <taxon>Ancylostomatidae</taxon>
        <taxon>Bunostominae</taxon>
        <taxon>Necator</taxon>
    </lineage>
</organism>
<evidence type="ECO:0000313" key="2">
    <source>
        <dbReference type="Proteomes" id="UP001303046"/>
    </source>
</evidence>
<accession>A0ABR1EM40</accession>
<protein>
    <submittedName>
        <fullName evidence="1">Uncharacterized protein</fullName>
    </submittedName>
</protein>
<gene>
    <name evidence="1" type="primary">Necator_chrX.g24324</name>
    <name evidence="1" type="ORF">RB195_024159</name>
</gene>
<proteinExistence type="predicted"/>
<comment type="caution">
    <text evidence="1">The sequence shown here is derived from an EMBL/GenBank/DDBJ whole genome shotgun (WGS) entry which is preliminary data.</text>
</comment>
<sequence>MEELLPLARPVRRSAGVKVIKVKKVFVVDPINCRRNPLLNVMCKDLELIILHRLFLLNFPTDDTMRRAADQCPADIV</sequence>
<reference evidence="1 2" key="1">
    <citation type="submission" date="2023-08" db="EMBL/GenBank/DDBJ databases">
        <title>A Necator americanus chromosomal reference genome.</title>
        <authorList>
            <person name="Ilik V."/>
            <person name="Petrzelkova K.J."/>
            <person name="Pardy F."/>
            <person name="Fuh T."/>
            <person name="Niatou-Singa F.S."/>
            <person name="Gouil Q."/>
            <person name="Baker L."/>
            <person name="Ritchie M.E."/>
            <person name="Jex A.R."/>
            <person name="Gazzola D."/>
            <person name="Li H."/>
            <person name="Toshio Fujiwara R."/>
            <person name="Zhan B."/>
            <person name="Aroian R.V."/>
            <person name="Pafco B."/>
            <person name="Schwarz E.M."/>
        </authorList>
    </citation>
    <scope>NUCLEOTIDE SEQUENCE [LARGE SCALE GENOMIC DNA]</scope>
    <source>
        <strain evidence="1 2">Aroian</strain>
        <tissue evidence="1">Whole animal</tissue>
    </source>
</reference>
<evidence type="ECO:0000313" key="1">
    <source>
        <dbReference type="EMBL" id="KAK6763722.1"/>
    </source>
</evidence>
<dbReference type="EMBL" id="JAVFWL010000006">
    <property type="protein sequence ID" value="KAK6763722.1"/>
    <property type="molecule type" value="Genomic_DNA"/>
</dbReference>
<name>A0ABR1EM40_NECAM</name>
<keyword evidence="2" id="KW-1185">Reference proteome</keyword>